<organism evidence="1 2">
    <name type="scientific">Solea senegalensis</name>
    <name type="common">Senegalese sole</name>
    <dbReference type="NCBI Taxonomy" id="28829"/>
    <lineage>
        <taxon>Eukaryota</taxon>
        <taxon>Metazoa</taxon>
        <taxon>Chordata</taxon>
        <taxon>Craniata</taxon>
        <taxon>Vertebrata</taxon>
        <taxon>Euteleostomi</taxon>
        <taxon>Actinopterygii</taxon>
        <taxon>Neopterygii</taxon>
        <taxon>Teleostei</taxon>
        <taxon>Neoteleostei</taxon>
        <taxon>Acanthomorphata</taxon>
        <taxon>Carangaria</taxon>
        <taxon>Pleuronectiformes</taxon>
        <taxon>Pleuronectoidei</taxon>
        <taxon>Soleidae</taxon>
        <taxon>Solea</taxon>
    </lineage>
</organism>
<evidence type="ECO:0000313" key="1">
    <source>
        <dbReference type="EMBL" id="KAG7495047.1"/>
    </source>
</evidence>
<comment type="caution">
    <text evidence="1">The sequence shown here is derived from an EMBL/GenBank/DDBJ whole genome shotgun (WGS) entry which is preliminary data.</text>
</comment>
<accession>A0AAV6QTK6</accession>
<gene>
    <name evidence="1" type="ORF">JOB18_042859</name>
</gene>
<sequence>MFPGDAPCDKSFLHRLWPGDASGHRPVHLRLSNGNTAFNNTEYFNSFEADEDEKHSARCVRDTLQGFEPKQSNHCTTESQPDKS</sequence>
<protein>
    <submittedName>
        <fullName evidence="1">Uncharacterized protein</fullName>
    </submittedName>
</protein>
<dbReference type="AlphaFoldDB" id="A0AAV6QTK6"/>
<dbReference type="EMBL" id="JAGKHQ010000016">
    <property type="protein sequence ID" value="KAG7495047.1"/>
    <property type="molecule type" value="Genomic_DNA"/>
</dbReference>
<keyword evidence="2" id="KW-1185">Reference proteome</keyword>
<evidence type="ECO:0000313" key="2">
    <source>
        <dbReference type="Proteomes" id="UP000693946"/>
    </source>
</evidence>
<reference evidence="1 2" key="1">
    <citation type="journal article" date="2021" name="Sci. Rep.">
        <title>Chromosome anchoring in Senegalese sole (Solea senegalensis) reveals sex-associated markers and genome rearrangements in flatfish.</title>
        <authorList>
            <person name="Guerrero-Cozar I."/>
            <person name="Gomez-Garrido J."/>
            <person name="Berbel C."/>
            <person name="Martinez-Blanch J.F."/>
            <person name="Alioto T."/>
            <person name="Claros M.G."/>
            <person name="Gagnaire P.A."/>
            <person name="Manchado M."/>
        </authorList>
    </citation>
    <scope>NUCLEOTIDE SEQUENCE [LARGE SCALE GENOMIC DNA]</scope>
    <source>
        <strain evidence="1">Sse05_10M</strain>
    </source>
</reference>
<proteinExistence type="predicted"/>
<name>A0AAV6QTK6_SOLSE</name>
<dbReference type="Proteomes" id="UP000693946">
    <property type="component" value="Linkage Group LG4"/>
</dbReference>